<keyword evidence="3 7" id="KW-0489">Methyltransferase</keyword>
<gene>
    <name evidence="7" type="primary">cobL</name>
    <name evidence="7" type="ORF">ASN_3528</name>
</gene>
<keyword evidence="4 7" id="KW-0808">Transferase</keyword>
<dbReference type="InterPro" id="IPR014008">
    <property type="entry name" value="Cbl_synth_MTase_CbiT"/>
</dbReference>
<dbReference type="GO" id="GO:0009236">
    <property type="term" value="P:cobalamin biosynthetic process"/>
    <property type="evidence" value="ECO:0007669"/>
    <property type="project" value="UniProtKB-UniPathway"/>
</dbReference>
<dbReference type="UniPathway" id="UPA00148"/>
<dbReference type="CDD" id="cd11644">
    <property type="entry name" value="Precorrin-6Y-MT"/>
    <property type="match status" value="1"/>
</dbReference>
<keyword evidence="5" id="KW-0949">S-adenosyl-L-methionine</keyword>
<dbReference type="Gene3D" id="3.40.50.150">
    <property type="entry name" value="Vaccinia Virus protein VP39"/>
    <property type="match status" value="1"/>
</dbReference>
<dbReference type="Pfam" id="PF00590">
    <property type="entry name" value="TP_methylase"/>
    <property type="match status" value="1"/>
</dbReference>
<dbReference type="SUPFAM" id="SSF53335">
    <property type="entry name" value="S-adenosyl-L-methionine-dependent methyltransferases"/>
    <property type="match status" value="1"/>
</dbReference>
<keyword evidence="8" id="KW-1185">Reference proteome</keyword>
<evidence type="ECO:0000256" key="3">
    <source>
        <dbReference type="ARBA" id="ARBA00022603"/>
    </source>
</evidence>
<reference evidence="8" key="1">
    <citation type="submission" date="2014-09" db="EMBL/GenBank/DDBJ databases">
        <authorList>
            <person name="Illeghems K.G."/>
        </authorList>
    </citation>
    <scope>NUCLEOTIDE SEQUENCE [LARGE SCALE GENOMIC DNA]</scope>
    <source>
        <strain evidence="8">108B</strain>
    </source>
</reference>
<proteinExistence type="predicted"/>
<evidence type="ECO:0000256" key="2">
    <source>
        <dbReference type="ARBA" id="ARBA00022573"/>
    </source>
</evidence>
<dbReference type="GO" id="GO:0008276">
    <property type="term" value="F:protein methyltransferase activity"/>
    <property type="evidence" value="ECO:0007669"/>
    <property type="project" value="InterPro"/>
</dbReference>
<dbReference type="EMBL" id="LN606600">
    <property type="protein sequence ID" value="CEF42755.1"/>
    <property type="molecule type" value="Genomic_DNA"/>
</dbReference>
<dbReference type="KEGG" id="asz:ASN_3528"/>
<protein>
    <submittedName>
        <fullName evidence="7">Precorrin-6Y C5,15-methyltransferase</fullName>
        <ecNumber evidence="7">2.1.1.132</ecNumber>
    </submittedName>
</protein>
<evidence type="ECO:0000259" key="6">
    <source>
        <dbReference type="Pfam" id="PF00590"/>
    </source>
</evidence>
<dbReference type="Gene3D" id="3.40.1010.10">
    <property type="entry name" value="Cobalt-precorrin-4 Transmethylase, Domain 1"/>
    <property type="match status" value="1"/>
</dbReference>
<comment type="pathway">
    <text evidence="1">Cofactor biosynthesis; adenosylcobalamin biosynthesis.</text>
</comment>
<evidence type="ECO:0000256" key="5">
    <source>
        <dbReference type="ARBA" id="ARBA00022691"/>
    </source>
</evidence>
<dbReference type="InterPro" id="IPR050714">
    <property type="entry name" value="Cobalamin_biosynth_MTase"/>
</dbReference>
<dbReference type="PATRIC" id="fig|446692.3.peg.3746"/>
<dbReference type="AlphaFoldDB" id="A0A0U5BDX9"/>
<keyword evidence="2" id="KW-0169">Cobalamin biosynthesis</keyword>
<dbReference type="InterPro" id="IPR029063">
    <property type="entry name" value="SAM-dependent_MTases_sf"/>
</dbReference>
<evidence type="ECO:0000313" key="7">
    <source>
        <dbReference type="EMBL" id="CEF42755.1"/>
    </source>
</evidence>
<accession>A0A0U5BDX9</accession>
<dbReference type="PANTHER" id="PTHR43182:SF1">
    <property type="entry name" value="COBALT-PRECORRIN-7 C(5)-METHYLTRANSFERASE"/>
    <property type="match status" value="1"/>
</dbReference>
<evidence type="ECO:0000313" key="8">
    <source>
        <dbReference type="Proteomes" id="UP000056109"/>
    </source>
</evidence>
<dbReference type="InterPro" id="IPR000878">
    <property type="entry name" value="4pyrrol_Mease"/>
</dbReference>
<dbReference type="PANTHER" id="PTHR43182">
    <property type="entry name" value="COBALT-PRECORRIN-6B C(15)-METHYLTRANSFERASE (DECARBOXYLATING)"/>
    <property type="match status" value="1"/>
</dbReference>
<dbReference type="Proteomes" id="UP000056109">
    <property type="component" value="Chromosome I"/>
</dbReference>
<dbReference type="InterPro" id="IPR014777">
    <property type="entry name" value="4pyrrole_Mease_sub1"/>
</dbReference>
<dbReference type="GO" id="GO:0032259">
    <property type="term" value="P:methylation"/>
    <property type="evidence" value="ECO:0007669"/>
    <property type="project" value="UniProtKB-KW"/>
</dbReference>
<sequence length="424" mass="44827">MASTPACARRRAIRLASVVPPSKRTRIMANSPAAPWLIIIGLGEDGMAGLPAARQTELANAELIFGGPRHLALINAGDRGCPWPVPFSIDPVLAARGRKVVVLASGDPFWFGAGTRLAANLSPEEWIAHPAPSTFSLAASRLGWALEHVACIALHAAPFERLKPVLHSKGRIICLIRDGSAVGSLAKWLTEQGFGSSTLHIMEALGGPQERIRTVICQQFAYTDVRAPVAVALTLCGPAGLSRASGLPDNTFLHDGQITKRPIRALTLSTLAPRPGDLLWDIGAGSGSISLEWCLASGQAIAVEPRADRAANIRASASALGLEPVIQVVEGRAPQILHDLPTPDAVFIGGGASSAMLEYVWENVPSGTRIVANGVTLETEALLATWYGHKGGDLLRIELANAAPLGTMQGWIPARPIVQWNIVR</sequence>
<dbReference type="NCBIfam" id="TIGR02469">
    <property type="entry name" value="CbiT"/>
    <property type="match status" value="1"/>
</dbReference>
<dbReference type="InterPro" id="IPR006365">
    <property type="entry name" value="Cbl_synth_CobL"/>
</dbReference>
<dbReference type="PIRSF" id="PIRSF036428">
    <property type="entry name" value="CobL"/>
    <property type="match status" value="1"/>
</dbReference>
<dbReference type="NCBIfam" id="TIGR02467">
    <property type="entry name" value="CbiE"/>
    <property type="match status" value="1"/>
</dbReference>
<dbReference type="EC" id="2.1.1.132" evidence="7"/>
<evidence type="ECO:0000256" key="4">
    <source>
        <dbReference type="ARBA" id="ARBA00022679"/>
    </source>
</evidence>
<organism evidence="7 8">
    <name type="scientific">Acetobacter senegalensis</name>
    <dbReference type="NCBI Taxonomy" id="446692"/>
    <lineage>
        <taxon>Bacteria</taxon>
        <taxon>Pseudomonadati</taxon>
        <taxon>Pseudomonadota</taxon>
        <taxon>Alphaproteobacteria</taxon>
        <taxon>Acetobacterales</taxon>
        <taxon>Acetobacteraceae</taxon>
        <taxon>Acetobacter</taxon>
    </lineage>
</organism>
<dbReference type="GO" id="GO:0046025">
    <property type="term" value="F:precorrin-6Y C5,15-methyltransferase (decarboxylating) activity"/>
    <property type="evidence" value="ECO:0007669"/>
    <property type="project" value="UniProtKB-EC"/>
</dbReference>
<dbReference type="InterPro" id="IPR012818">
    <property type="entry name" value="CbiE"/>
</dbReference>
<name>A0A0U5BDX9_9PROT</name>
<dbReference type="SUPFAM" id="SSF53790">
    <property type="entry name" value="Tetrapyrrole methylase"/>
    <property type="match status" value="1"/>
</dbReference>
<dbReference type="InterPro" id="IPR035996">
    <property type="entry name" value="4pyrrol_Methylase_sf"/>
</dbReference>
<evidence type="ECO:0000256" key="1">
    <source>
        <dbReference type="ARBA" id="ARBA00004953"/>
    </source>
</evidence>
<feature type="domain" description="Tetrapyrrole methylase" evidence="6">
    <location>
        <begin position="38"/>
        <end position="214"/>
    </location>
</feature>